<dbReference type="SUPFAM" id="SSF51182">
    <property type="entry name" value="RmlC-like cupins"/>
    <property type="match status" value="1"/>
</dbReference>
<name>A0A2W7VS35_9FLAO</name>
<dbReference type="OrthoDB" id="9794443at2"/>
<dbReference type="AlphaFoldDB" id="A0A2W7VS35"/>
<dbReference type="EMBL" id="QKXH01000002">
    <property type="protein sequence ID" value="PZX94952.1"/>
    <property type="molecule type" value="Genomic_DNA"/>
</dbReference>
<keyword evidence="2" id="KW-1185">Reference proteome</keyword>
<evidence type="ECO:0000313" key="1">
    <source>
        <dbReference type="EMBL" id="PZX94952.1"/>
    </source>
</evidence>
<proteinExistence type="predicted"/>
<protein>
    <recommendedName>
        <fullName evidence="3">DHCW motif cupin fold protein</fullName>
    </recommendedName>
</protein>
<sequence length="114" mass="13062">MNIPFQTINWDQIETTEHKGTTGTAYWQTVLLDGLRIRKVIYSDNYKADHWCQKGHIVHCLEGEFSSELENGEIYKLTQGMTYIVSDDLSSHRSITTNQVTLLIIDGGFLKPNK</sequence>
<accession>A0A2W7VS35</accession>
<dbReference type="NCBIfam" id="NF038084">
    <property type="entry name" value="DHCW_cupin"/>
    <property type="match status" value="1"/>
</dbReference>
<comment type="caution">
    <text evidence="1">The sequence shown here is derived from an EMBL/GenBank/DDBJ whole genome shotgun (WGS) entry which is preliminary data.</text>
</comment>
<evidence type="ECO:0000313" key="2">
    <source>
        <dbReference type="Proteomes" id="UP000249177"/>
    </source>
</evidence>
<gene>
    <name evidence="1" type="ORF">DOS84_05230</name>
</gene>
<reference evidence="1 2" key="1">
    <citation type="submission" date="2018-06" db="EMBL/GenBank/DDBJ databases">
        <title>Flavobacterium sp IMCC34762, genome.</title>
        <authorList>
            <person name="Joung Y."/>
            <person name="Cho J."/>
            <person name="Song J."/>
        </authorList>
    </citation>
    <scope>NUCLEOTIDE SEQUENCE [LARGE SCALE GENOMIC DNA]</scope>
    <source>
        <strain evidence="1 2">IMCC34762</strain>
    </source>
</reference>
<evidence type="ECO:0008006" key="3">
    <source>
        <dbReference type="Google" id="ProtNLM"/>
    </source>
</evidence>
<dbReference type="RefSeq" id="WP_111409045.1">
    <property type="nucleotide sequence ID" value="NZ_QKXH01000002.1"/>
</dbReference>
<dbReference type="InterPro" id="IPR047713">
    <property type="entry name" value="DHCW_cupin"/>
</dbReference>
<organism evidence="1 2">
    <name type="scientific">Flavobacterium aquariorum</name>
    <dbReference type="NCBI Taxonomy" id="2217670"/>
    <lineage>
        <taxon>Bacteria</taxon>
        <taxon>Pseudomonadati</taxon>
        <taxon>Bacteroidota</taxon>
        <taxon>Flavobacteriia</taxon>
        <taxon>Flavobacteriales</taxon>
        <taxon>Flavobacteriaceae</taxon>
        <taxon>Flavobacterium</taxon>
    </lineage>
</organism>
<dbReference type="InterPro" id="IPR011051">
    <property type="entry name" value="RmlC_Cupin_sf"/>
</dbReference>
<dbReference type="Proteomes" id="UP000249177">
    <property type="component" value="Unassembled WGS sequence"/>
</dbReference>